<proteinExistence type="predicted"/>
<dbReference type="InterPro" id="IPR036162">
    <property type="entry name" value="Resolvase-like_N_sf"/>
</dbReference>
<evidence type="ECO:0000259" key="3">
    <source>
        <dbReference type="SMART" id="SM00857"/>
    </source>
</evidence>
<dbReference type="InterPro" id="IPR050639">
    <property type="entry name" value="SSR_resolvase"/>
</dbReference>
<feature type="non-terminal residue" evidence="4">
    <location>
        <position position="441"/>
    </location>
</feature>
<protein>
    <submittedName>
        <fullName evidence="4">NUDIX hydrolase</fullName>
    </submittedName>
</protein>
<keyword evidence="2" id="KW-0233">DNA recombination</keyword>
<name>A0A0G0YJ41_UNCKA</name>
<evidence type="ECO:0000313" key="5">
    <source>
        <dbReference type="Proteomes" id="UP000033847"/>
    </source>
</evidence>
<gene>
    <name evidence="4" type="ORF">UV00_C0022G0001</name>
</gene>
<dbReference type="Proteomes" id="UP000033847">
    <property type="component" value="Unassembled WGS sequence"/>
</dbReference>
<dbReference type="SUPFAM" id="SSF53041">
    <property type="entry name" value="Resolvase-like"/>
    <property type="match status" value="1"/>
</dbReference>
<dbReference type="Gene3D" id="3.90.1750.20">
    <property type="entry name" value="Putative Large Serine Recombinase, Chain B, Domain 2"/>
    <property type="match status" value="1"/>
</dbReference>
<comment type="caution">
    <text evidence="4">The sequence shown here is derived from an EMBL/GenBank/DDBJ whole genome shotgun (WGS) entry which is preliminary data.</text>
</comment>
<keyword evidence="1" id="KW-0238">DNA-binding</keyword>
<dbReference type="Pfam" id="PF00239">
    <property type="entry name" value="Resolvase"/>
    <property type="match status" value="1"/>
</dbReference>
<evidence type="ECO:0000256" key="2">
    <source>
        <dbReference type="ARBA" id="ARBA00023172"/>
    </source>
</evidence>
<evidence type="ECO:0000256" key="1">
    <source>
        <dbReference type="ARBA" id="ARBA00023125"/>
    </source>
</evidence>
<dbReference type="InterPro" id="IPR038109">
    <property type="entry name" value="DNA_bind_recomb_sf"/>
</dbReference>
<sequence>MDNLPKQDNAVAAIRISSIKQGLQGDSPEAQKEQIERFANAHNIHVKKFFIFMESASKEEQPVQEAIDYCKNPKNDIQLFIIKSIDRFTRGGSYLYDHLKMQLDKHHVRLIDIYGIIGNTEVNTLEHLGLSYRWSVYNPTKKAEILEAERAKDEMRDIMSRMIGAEIRYVRLGYRVRQPPYGYVNEKVETSHGKRVILKPHPEESKWIIKIFDLRIQGVLTDNEIVEELNKLGYKSRLQHIRNPDDRTKIIGERGGKPLTIKQFWRYIHHPIYAGVNVEKWTQDQPIKTKFKGLVTIEMFNLANKGKFTLVENEEGVKLWKKKLPEWQTTKLINNPKFPYKRYITCPHCHKFLFGSASRGKLGKHYPAYHCNKRGHYFRVPAKELEDTVEQFVTQLNVTEEYTEQLKAYVLEQWNKKVADTTKDESLIDNQIKELAESVKA</sequence>
<evidence type="ECO:0000313" key="4">
    <source>
        <dbReference type="EMBL" id="KKS36740.1"/>
    </source>
</evidence>
<dbReference type="Gene3D" id="3.40.50.1390">
    <property type="entry name" value="Resolvase, N-terminal catalytic domain"/>
    <property type="match status" value="1"/>
</dbReference>
<dbReference type="PANTHER" id="PTHR30461">
    <property type="entry name" value="DNA-INVERTASE FROM LAMBDOID PROPHAGE"/>
    <property type="match status" value="1"/>
</dbReference>
<keyword evidence="4" id="KW-0378">Hydrolase</keyword>
<feature type="domain" description="Resolvase/invertase-type recombinase catalytic" evidence="3">
    <location>
        <begin position="10"/>
        <end position="131"/>
    </location>
</feature>
<dbReference type="CDD" id="cd00338">
    <property type="entry name" value="Ser_Recombinase"/>
    <property type="match status" value="1"/>
</dbReference>
<dbReference type="SMART" id="SM00857">
    <property type="entry name" value="Resolvase"/>
    <property type="match status" value="1"/>
</dbReference>
<dbReference type="InterPro" id="IPR006119">
    <property type="entry name" value="Resolv_N"/>
</dbReference>
<organism evidence="4 5">
    <name type="scientific">candidate division WWE3 bacterium GW2011_GWF1_42_14</name>
    <dbReference type="NCBI Taxonomy" id="1619138"/>
    <lineage>
        <taxon>Bacteria</taxon>
        <taxon>Katanobacteria</taxon>
    </lineage>
</organism>
<dbReference type="GO" id="GO:0000150">
    <property type="term" value="F:DNA strand exchange activity"/>
    <property type="evidence" value="ECO:0007669"/>
    <property type="project" value="InterPro"/>
</dbReference>
<accession>A0A0G0YJ41</accession>
<dbReference type="GO" id="GO:0016787">
    <property type="term" value="F:hydrolase activity"/>
    <property type="evidence" value="ECO:0007669"/>
    <property type="project" value="UniProtKB-KW"/>
</dbReference>
<dbReference type="AlphaFoldDB" id="A0A0G0YJ41"/>
<reference evidence="4 5" key="1">
    <citation type="journal article" date="2015" name="Nature">
        <title>rRNA introns, odd ribosomes, and small enigmatic genomes across a large radiation of phyla.</title>
        <authorList>
            <person name="Brown C.T."/>
            <person name="Hug L.A."/>
            <person name="Thomas B.C."/>
            <person name="Sharon I."/>
            <person name="Castelle C.J."/>
            <person name="Singh A."/>
            <person name="Wilkins M.J."/>
            <person name="Williams K.H."/>
            <person name="Banfield J.F."/>
        </authorList>
    </citation>
    <scope>NUCLEOTIDE SEQUENCE [LARGE SCALE GENOMIC DNA]</scope>
</reference>
<dbReference type="EMBL" id="LCCU01000022">
    <property type="protein sequence ID" value="KKS36740.1"/>
    <property type="molecule type" value="Genomic_DNA"/>
</dbReference>
<dbReference type="PANTHER" id="PTHR30461:SF2">
    <property type="entry name" value="SERINE RECOMBINASE PINE-RELATED"/>
    <property type="match status" value="1"/>
</dbReference>
<dbReference type="GO" id="GO:0003677">
    <property type="term" value="F:DNA binding"/>
    <property type="evidence" value="ECO:0007669"/>
    <property type="project" value="UniProtKB-KW"/>
</dbReference>